<reference evidence="2 3" key="1">
    <citation type="journal article" date="2015" name="Nature">
        <title>rRNA introns, odd ribosomes, and small enigmatic genomes across a large radiation of phyla.</title>
        <authorList>
            <person name="Brown C.T."/>
            <person name="Hug L.A."/>
            <person name="Thomas B.C."/>
            <person name="Sharon I."/>
            <person name="Castelle C.J."/>
            <person name="Singh A."/>
            <person name="Wilkins M.J."/>
            <person name="Williams K.H."/>
            <person name="Banfield J.F."/>
        </authorList>
    </citation>
    <scope>NUCLEOTIDE SEQUENCE [LARGE SCALE GENOMIC DNA]</scope>
</reference>
<comment type="caution">
    <text evidence="2">The sequence shown here is derived from an EMBL/GenBank/DDBJ whole genome shotgun (WGS) entry which is preliminary data.</text>
</comment>
<evidence type="ECO:0000256" key="1">
    <source>
        <dbReference type="SAM" id="SignalP"/>
    </source>
</evidence>
<gene>
    <name evidence="2" type="ORF">UT84_C0005G0019</name>
</gene>
<evidence type="ECO:0000313" key="2">
    <source>
        <dbReference type="EMBL" id="KKR50873.1"/>
    </source>
</evidence>
<proteinExistence type="predicted"/>
<sequence>MKKITAGFTSVLAIASLVVATPVLAATVISPSAQGSWDFQTNNLVDGVGRFVTGPSTPPLGSGSVELSSGTNGSTFSAIHNTSYAGQPITLGVGGVSASYSTYVPGGASAPSYPKLIADIVVNTATGSLNDELAFDPRSQTSQTPTAGIWQTWDAKNGIWTWNLCGGGTGTLQQYVTNCLSSPSVVSVAVANRTDGTGGIRLQVGPNASSDQLDGFVDNVTLGFDGTSTTYDFEDDTIVLTTPTNKDECNKGGWQNFNSPVFKNQGSCVSFVEANANAGK</sequence>
<feature type="signal peptide" evidence="1">
    <location>
        <begin position="1"/>
        <end position="25"/>
    </location>
</feature>
<protein>
    <recommendedName>
        <fullName evidence="4">Secreted protein</fullName>
    </recommendedName>
</protein>
<accession>A0A0G0REK9</accession>
<feature type="chain" id="PRO_5002534288" description="Secreted protein" evidence="1">
    <location>
        <begin position="26"/>
        <end position="280"/>
    </location>
</feature>
<dbReference type="EMBL" id="LBYI01000005">
    <property type="protein sequence ID" value="KKR50873.1"/>
    <property type="molecule type" value="Genomic_DNA"/>
</dbReference>
<dbReference type="Proteomes" id="UP000034531">
    <property type="component" value="Unassembled WGS sequence"/>
</dbReference>
<name>A0A0G0REK9_9BACT</name>
<evidence type="ECO:0000313" key="3">
    <source>
        <dbReference type="Proteomes" id="UP000034531"/>
    </source>
</evidence>
<dbReference type="AlphaFoldDB" id="A0A0G0REK9"/>
<evidence type="ECO:0008006" key="4">
    <source>
        <dbReference type="Google" id="ProtNLM"/>
    </source>
</evidence>
<organism evidence="2 3">
    <name type="scientific">Candidatus Curtissbacteria bacterium GW2011_GWA1_40_16</name>
    <dbReference type="NCBI Taxonomy" id="1618405"/>
    <lineage>
        <taxon>Bacteria</taxon>
        <taxon>Candidatus Curtissiibacteriota</taxon>
    </lineage>
</organism>
<keyword evidence="1" id="KW-0732">Signal</keyword>